<feature type="domain" description="Methyltransferase" evidence="2">
    <location>
        <begin position="78"/>
        <end position="174"/>
    </location>
</feature>
<gene>
    <name evidence="3" type="ordered locus">PHZ_c2760</name>
</gene>
<evidence type="ECO:0000256" key="1">
    <source>
        <dbReference type="SAM" id="MobiDB-lite"/>
    </source>
</evidence>
<reference evidence="3 4" key="1">
    <citation type="journal article" date="2008" name="BMC Genomics">
        <title>Complete genome of Phenylobacterium zucineum - a novel facultative intracellular bacterium isolated from human erythroleukemia cell line K562.</title>
        <authorList>
            <person name="Luo Y."/>
            <person name="Xu X."/>
            <person name="Ding Z."/>
            <person name="Liu Z."/>
            <person name="Zhang B."/>
            <person name="Yan Z."/>
            <person name="Sun J."/>
            <person name="Hu S."/>
            <person name="Hu X."/>
        </authorList>
    </citation>
    <scope>NUCLEOTIDE SEQUENCE [LARGE SCALE GENOMIC DNA]</scope>
    <source>
        <strain evidence="3 4">HLK1</strain>
    </source>
</reference>
<dbReference type="EMBL" id="CP000747">
    <property type="protein sequence ID" value="ACG79169.1"/>
    <property type="molecule type" value="Genomic_DNA"/>
</dbReference>
<dbReference type="InterPro" id="IPR029063">
    <property type="entry name" value="SAM-dependent_MTases_sf"/>
</dbReference>
<protein>
    <submittedName>
        <fullName evidence="3">SAM-dependent methyltransferase</fullName>
    </submittedName>
</protein>
<evidence type="ECO:0000259" key="2">
    <source>
        <dbReference type="Pfam" id="PF13649"/>
    </source>
</evidence>
<evidence type="ECO:0000313" key="4">
    <source>
        <dbReference type="Proteomes" id="UP000001868"/>
    </source>
</evidence>
<dbReference type="GO" id="GO:0008168">
    <property type="term" value="F:methyltransferase activity"/>
    <property type="evidence" value="ECO:0007669"/>
    <property type="project" value="UniProtKB-KW"/>
</dbReference>
<feature type="region of interest" description="Disordered" evidence="1">
    <location>
        <begin position="22"/>
        <end position="43"/>
    </location>
</feature>
<dbReference type="SUPFAM" id="SSF53335">
    <property type="entry name" value="S-adenosyl-L-methionine-dependent methyltransferases"/>
    <property type="match status" value="1"/>
</dbReference>
<dbReference type="STRING" id="450851.PHZ_c2760"/>
<organism evidence="3 4">
    <name type="scientific">Phenylobacterium zucineum (strain HLK1)</name>
    <dbReference type="NCBI Taxonomy" id="450851"/>
    <lineage>
        <taxon>Bacteria</taxon>
        <taxon>Pseudomonadati</taxon>
        <taxon>Pseudomonadota</taxon>
        <taxon>Alphaproteobacteria</taxon>
        <taxon>Caulobacterales</taxon>
        <taxon>Caulobacteraceae</taxon>
        <taxon>Phenylobacterium</taxon>
    </lineage>
</organism>
<keyword evidence="3" id="KW-0808">Transferase</keyword>
<keyword evidence="3" id="KW-0489">Methyltransferase</keyword>
<dbReference type="PROSITE" id="PS51257">
    <property type="entry name" value="PROKAR_LIPOPROTEIN"/>
    <property type="match status" value="1"/>
</dbReference>
<dbReference type="eggNOG" id="COG4798">
    <property type="taxonomic scope" value="Bacteria"/>
</dbReference>
<sequence>MRIVPALILTLVLAAGCSDGPRSGAAAQPARGPNGFPTPDRPVASVVTDTFSSGPDRDAADESGQLIRGLEIRPGMAVADIGAGSGYHTLRLSPAVGPTGVVYAEDIVEHYVSGLRREAERRGLKNVRIIVGEPDDPKLPAGSVDRAILVHMYHEIENPYALLWNLAPALKAGGRVGVIDVDRPTQNHGVSPALLECEFEAVGYRMVDFRRLQGGVGYLAVFEPPAPAARPKPEDIQVCEAPTP</sequence>
<dbReference type="GO" id="GO:0032259">
    <property type="term" value="P:methylation"/>
    <property type="evidence" value="ECO:0007669"/>
    <property type="project" value="UniProtKB-KW"/>
</dbReference>
<dbReference type="CDD" id="cd02440">
    <property type="entry name" value="AdoMet_MTases"/>
    <property type="match status" value="1"/>
</dbReference>
<evidence type="ECO:0000313" key="3">
    <source>
        <dbReference type="EMBL" id="ACG79169.1"/>
    </source>
</evidence>
<dbReference type="OrthoDB" id="5679686at2"/>
<accession>B4R851</accession>
<dbReference type="HOGENOM" id="CLU_037990_16_0_5"/>
<dbReference type="Proteomes" id="UP000001868">
    <property type="component" value="Chromosome"/>
</dbReference>
<dbReference type="RefSeq" id="WP_012523307.1">
    <property type="nucleotide sequence ID" value="NC_011144.1"/>
</dbReference>
<dbReference type="InterPro" id="IPR041698">
    <property type="entry name" value="Methyltransf_25"/>
</dbReference>
<name>B4R851_PHEZH</name>
<dbReference type="Pfam" id="PF13649">
    <property type="entry name" value="Methyltransf_25"/>
    <property type="match status" value="1"/>
</dbReference>
<dbReference type="Gene3D" id="3.40.50.150">
    <property type="entry name" value="Vaccinia Virus protein VP39"/>
    <property type="match status" value="1"/>
</dbReference>
<keyword evidence="4" id="KW-1185">Reference proteome</keyword>
<proteinExistence type="predicted"/>
<dbReference type="AlphaFoldDB" id="B4R851"/>
<dbReference type="KEGG" id="pzu:PHZ_c2760"/>